<evidence type="ECO:0000313" key="3">
    <source>
        <dbReference type="EMBL" id="WKA11648.1"/>
    </source>
</evidence>
<evidence type="ECO:0000313" key="4">
    <source>
        <dbReference type="Proteomes" id="UP001227230"/>
    </source>
</evidence>
<evidence type="ECO:0000256" key="1">
    <source>
        <dbReference type="SAM" id="MobiDB-lite"/>
    </source>
</evidence>
<dbReference type="InterPro" id="IPR050148">
    <property type="entry name" value="Terpene_synthase-like"/>
</dbReference>
<accession>A0ABY9DV89</accession>
<proteinExistence type="predicted"/>
<dbReference type="EMBL" id="CP126665">
    <property type="protein sequence ID" value="WKA11648.1"/>
    <property type="molecule type" value="Genomic_DNA"/>
</dbReference>
<dbReference type="Gene3D" id="1.50.10.130">
    <property type="entry name" value="Terpene synthase, N-terminal domain"/>
    <property type="match status" value="1"/>
</dbReference>
<name>A0ABY9DV89_VITVI</name>
<gene>
    <name evidence="3" type="ORF">VitviT2T_029127</name>
</gene>
<dbReference type="Proteomes" id="UP001227230">
    <property type="component" value="Chromosome 18"/>
</dbReference>
<reference evidence="3 4" key="1">
    <citation type="journal article" date="2023" name="Hortic Res">
        <title>The complete reference genome for grapevine (Vitis vinifera L.) genetics and breeding.</title>
        <authorList>
            <person name="Shi X."/>
            <person name="Cao S."/>
            <person name="Wang X."/>
            <person name="Huang S."/>
            <person name="Wang Y."/>
            <person name="Liu Z."/>
            <person name="Liu W."/>
            <person name="Leng X."/>
            <person name="Peng Y."/>
            <person name="Wang N."/>
            <person name="Wang Y."/>
            <person name="Ma Z."/>
            <person name="Xu X."/>
            <person name="Zhang F."/>
            <person name="Xue H."/>
            <person name="Zhong H."/>
            <person name="Wang Y."/>
            <person name="Zhang K."/>
            <person name="Velt A."/>
            <person name="Avia K."/>
            <person name="Holtgrawe D."/>
            <person name="Grimplet J."/>
            <person name="Matus J.T."/>
            <person name="Ware D."/>
            <person name="Wu X."/>
            <person name="Wang H."/>
            <person name="Liu C."/>
            <person name="Fang Y."/>
            <person name="Rustenholz C."/>
            <person name="Cheng Z."/>
            <person name="Xiao H."/>
            <person name="Zhou Y."/>
        </authorList>
    </citation>
    <scope>NUCLEOTIDE SEQUENCE [LARGE SCALE GENOMIC DNA]</scope>
    <source>
        <strain evidence="4">cv. Pinot noir / PN40024</strain>
        <tissue evidence="3">Leaf</tissue>
    </source>
</reference>
<evidence type="ECO:0000259" key="2">
    <source>
        <dbReference type="Pfam" id="PF01397"/>
    </source>
</evidence>
<dbReference type="Pfam" id="PF01397">
    <property type="entry name" value="Terpene_synth"/>
    <property type="match status" value="1"/>
</dbReference>
<dbReference type="InterPro" id="IPR036965">
    <property type="entry name" value="Terpene_synth_N_sf"/>
</dbReference>
<feature type="region of interest" description="Disordered" evidence="1">
    <location>
        <begin position="1"/>
        <end position="23"/>
    </location>
</feature>
<dbReference type="Gene3D" id="1.10.600.10">
    <property type="entry name" value="Farnesyl Diphosphate Synthase"/>
    <property type="match status" value="1"/>
</dbReference>
<dbReference type="InterPro" id="IPR008949">
    <property type="entry name" value="Isoprenoid_synthase_dom_sf"/>
</dbReference>
<dbReference type="SUPFAM" id="SSF48239">
    <property type="entry name" value="Terpenoid cyclases/Protein prenyltransferases"/>
    <property type="match status" value="1"/>
</dbReference>
<protein>
    <recommendedName>
        <fullName evidence="2">Terpene synthase N-terminal domain-containing protein</fullName>
    </recommendedName>
</protein>
<feature type="compositionally biased region" description="Polar residues" evidence="1">
    <location>
        <begin position="1"/>
        <end position="18"/>
    </location>
</feature>
<feature type="domain" description="Terpene synthase N-terminal" evidence="2">
    <location>
        <begin position="25"/>
        <end position="122"/>
    </location>
</feature>
<dbReference type="PANTHER" id="PTHR31225">
    <property type="entry name" value="OS04G0344100 PROTEIN-RELATED"/>
    <property type="match status" value="1"/>
</dbReference>
<organism evidence="3 4">
    <name type="scientific">Vitis vinifera</name>
    <name type="common">Grape</name>
    <dbReference type="NCBI Taxonomy" id="29760"/>
    <lineage>
        <taxon>Eukaryota</taxon>
        <taxon>Viridiplantae</taxon>
        <taxon>Streptophyta</taxon>
        <taxon>Embryophyta</taxon>
        <taxon>Tracheophyta</taxon>
        <taxon>Spermatophyta</taxon>
        <taxon>Magnoliopsida</taxon>
        <taxon>eudicotyledons</taxon>
        <taxon>Gunneridae</taxon>
        <taxon>Pentapetalae</taxon>
        <taxon>rosids</taxon>
        <taxon>Vitales</taxon>
        <taxon>Vitaceae</taxon>
        <taxon>Viteae</taxon>
        <taxon>Vitis</taxon>
    </lineage>
</organism>
<dbReference type="InterPro" id="IPR008930">
    <property type="entry name" value="Terpenoid_cyclase/PrenylTrfase"/>
</dbReference>
<sequence>MSTDHSAPNANPETNRPTPNYHPSIWGNRFIMTNTPDDEGDFVISITLAHEEQQLEDLKQEVRRELIAAASNLSQQLKFIDAVQRLGLAYHFEKEIEEALQHTYDNYHEIDDINDDLYNVAL</sequence>
<keyword evidence="4" id="KW-1185">Reference proteome</keyword>
<dbReference type="InterPro" id="IPR001906">
    <property type="entry name" value="Terpene_synth_N"/>
</dbReference>
<dbReference type="PANTHER" id="PTHR31225:SF241">
    <property type="entry name" value="TERPENE SYNTHASE FAMILY, METAL-BINDING DOMAIN PROTEIN"/>
    <property type="match status" value="1"/>
</dbReference>